<evidence type="ECO:0000313" key="2">
    <source>
        <dbReference type="EMBL" id="RKO63139.1"/>
    </source>
</evidence>
<reference evidence="2 3" key="1">
    <citation type="submission" date="2013-12" db="EMBL/GenBank/DDBJ databases">
        <title>Genome and proteome characterization of Caldibacillus debilis GB1 derived from a cellulolytic aero-tolerant co-culture.</title>
        <authorList>
            <person name="Wushke S.T."/>
            <person name="Zhang X."/>
            <person name="Fristensky B."/>
            <person name="Wilkins J.A."/>
            <person name="Levin D.B."/>
            <person name="Sparling R."/>
        </authorList>
    </citation>
    <scope>NUCLEOTIDE SEQUENCE [LARGE SCALE GENOMIC DNA]</scope>
    <source>
        <strain evidence="2 3">GB1</strain>
    </source>
</reference>
<dbReference type="Proteomes" id="UP000286235">
    <property type="component" value="Unassembled WGS sequence"/>
</dbReference>
<evidence type="ECO:0000256" key="1">
    <source>
        <dbReference type="SAM" id="MobiDB-lite"/>
    </source>
</evidence>
<proteinExistence type="predicted"/>
<dbReference type="AlphaFoldDB" id="A0A420VHN6"/>
<protein>
    <submittedName>
        <fullName evidence="2">Uncharacterized protein</fullName>
    </submittedName>
</protein>
<feature type="region of interest" description="Disordered" evidence="1">
    <location>
        <begin position="1"/>
        <end position="116"/>
    </location>
</feature>
<feature type="compositionally biased region" description="Basic residues" evidence="1">
    <location>
        <begin position="41"/>
        <end position="51"/>
    </location>
</feature>
<name>A0A420VHN6_9BACI</name>
<accession>A0A420VHN6</accession>
<keyword evidence="3" id="KW-1185">Reference proteome</keyword>
<sequence length="157" mass="17351">MNRAEGVLRGNRCRRAKVQAQGPRLHGSPIPAYQAGDHPKTIRCARKGRNAAKRESARPGGKRRKIRGRPSGEPGPCSRKKSPSIPMERQSFRSNRPFAAVRPAERAGKQSPLPIKPSFRGNAYIFSRFRKNTGRCGRCAPFSVSVFASAFPRRISG</sequence>
<organism evidence="2 3">
    <name type="scientific">Caldibacillus debilis GB1</name>
    <dbReference type="NCBI Taxonomy" id="1339248"/>
    <lineage>
        <taxon>Bacteria</taxon>
        <taxon>Bacillati</taxon>
        <taxon>Bacillota</taxon>
        <taxon>Bacilli</taxon>
        <taxon>Bacillales</taxon>
        <taxon>Bacillaceae</taxon>
        <taxon>Caldibacillus</taxon>
    </lineage>
</organism>
<comment type="caution">
    <text evidence="2">The sequence shown here is derived from an EMBL/GenBank/DDBJ whole genome shotgun (WGS) entry which is preliminary data.</text>
</comment>
<evidence type="ECO:0000313" key="3">
    <source>
        <dbReference type="Proteomes" id="UP000286235"/>
    </source>
</evidence>
<gene>
    <name evidence="2" type="ORF">Cdeb_00228</name>
</gene>
<dbReference type="EMBL" id="AZRV01000011">
    <property type="protein sequence ID" value="RKO63139.1"/>
    <property type="molecule type" value="Genomic_DNA"/>
</dbReference>